<accession>A0ABV0QF65</accession>
<dbReference type="SUPFAM" id="SSF56019">
    <property type="entry name" value="The spindle assembly checkpoint protein mad2"/>
    <property type="match status" value="1"/>
</dbReference>
<dbReference type="PROSITE" id="PS50815">
    <property type="entry name" value="HORMA"/>
    <property type="match status" value="1"/>
</dbReference>
<dbReference type="InterPro" id="IPR051294">
    <property type="entry name" value="HORMA_MeioticProgression"/>
</dbReference>
<comment type="subcellular location">
    <subcellularLocation>
        <location evidence="2">Chromosome</location>
    </subcellularLocation>
    <subcellularLocation>
        <location evidence="1">Nucleus</location>
    </subcellularLocation>
</comment>
<dbReference type="Pfam" id="PF02301">
    <property type="entry name" value="HORMA"/>
    <property type="match status" value="1"/>
</dbReference>
<comment type="caution">
    <text evidence="7">The sequence shown here is derived from an EMBL/GenBank/DDBJ whole genome shotgun (WGS) entry which is preliminary data.</text>
</comment>
<feature type="domain" description="HORMA" evidence="6">
    <location>
        <begin position="30"/>
        <end position="129"/>
    </location>
</feature>
<evidence type="ECO:0000256" key="2">
    <source>
        <dbReference type="ARBA" id="ARBA00004286"/>
    </source>
</evidence>
<evidence type="ECO:0000256" key="5">
    <source>
        <dbReference type="ARBA" id="ARBA00023254"/>
    </source>
</evidence>
<keyword evidence="8" id="KW-1185">Reference proteome</keyword>
<reference evidence="7 8" key="1">
    <citation type="submission" date="2021-06" db="EMBL/GenBank/DDBJ databases">
        <authorList>
            <person name="Palmer J.M."/>
        </authorList>
    </citation>
    <scope>NUCLEOTIDE SEQUENCE [LARGE SCALE GENOMIC DNA]</scope>
    <source>
        <strain evidence="7 8">XC_2019</strain>
        <tissue evidence="7">Muscle</tissue>
    </source>
</reference>
<dbReference type="Gene3D" id="3.30.900.10">
    <property type="entry name" value="HORMA domain"/>
    <property type="match status" value="1"/>
</dbReference>
<evidence type="ECO:0000256" key="4">
    <source>
        <dbReference type="ARBA" id="ARBA00023242"/>
    </source>
</evidence>
<protein>
    <recommendedName>
        <fullName evidence="6">HORMA domain-containing protein</fullName>
    </recommendedName>
</protein>
<keyword evidence="3" id="KW-0158">Chromosome</keyword>
<evidence type="ECO:0000259" key="6">
    <source>
        <dbReference type="PROSITE" id="PS50815"/>
    </source>
</evidence>
<keyword evidence="4" id="KW-0539">Nucleus</keyword>
<evidence type="ECO:0000313" key="7">
    <source>
        <dbReference type="EMBL" id="MEQ2194470.1"/>
    </source>
</evidence>
<dbReference type="PANTHER" id="PTHR48225:SF4">
    <property type="entry name" value="ZEBRAFISH TESTIS-EXPRESSED 38"/>
    <property type="match status" value="1"/>
</dbReference>
<evidence type="ECO:0000256" key="3">
    <source>
        <dbReference type="ARBA" id="ARBA00022454"/>
    </source>
</evidence>
<proteinExistence type="predicted"/>
<dbReference type="InterPro" id="IPR036570">
    <property type="entry name" value="HORMA_dom_sf"/>
</dbReference>
<dbReference type="PANTHER" id="PTHR48225">
    <property type="entry name" value="HORMA DOMAIN-CONTAINING PROTEIN 1"/>
    <property type="match status" value="1"/>
</dbReference>
<evidence type="ECO:0000313" key="8">
    <source>
        <dbReference type="Proteomes" id="UP001434883"/>
    </source>
</evidence>
<dbReference type="InterPro" id="IPR003511">
    <property type="entry name" value="HORMA_dom"/>
</dbReference>
<sequence>MASGKMCLRGNKEETAEWTALFINDLKTKHESLVFVKRMMAVAVSSITYLRGIFPEYAYRSRYLEDLCIKVLRENSNTAGANKVVKWMMGCFDALEKQYVSPIRPTFKLKLPCILPVPTPLLLLSHFVL</sequence>
<organism evidence="7 8">
    <name type="scientific">Xenoophorus captivus</name>
    <dbReference type="NCBI Taxonomy" id="1517983"/>
    <lineage>
        <taxon>Eukaryota</taxon>
        <taxon>Metazoa</taxon>
        <taxon>Chordata</taxon>
        <taxon>Craniata</taxon>
        <taxon>Vertebrata</taxon>
        <taxon>Euteleostomi</taxon>
        <taxon>Actinopterygii</taxon>
        <taxon>Neopterygii</taxon>
        <taxon>Teleostei</taxon>
        <taxon>Neoteleostei</taxon>
        <taxon>Acanthomorphata</taxon>
        <taxon>Ovalentaria</taxon>
        <taxon>Atherinomorphae</taxon>
        <taxon>Cyprinodontiformes</taxon>
        <taxon>Goodeidae</taxon>
        <taxon>Xenoophorus</taxon>
    </lineage>
</organism>
<dbReference type="Proteomes" id="UP001434883">
    <property type="component" value="Unassembled WGS sequence"/>
</dbReference>
<gene>
    <name evidence="7" type="ORF">XENOCAPTIV_029848</name>
</gene>
<name>A0ABV0QF65_9TELE</name>
<dbReference type="EMBL" id="JAHRIN010009292">
    <property type="protein sequence ID" value="MEQ2194470.1"/>
    <property type="molecule type" value="Genomic_DNA"/>
</dbReference>
<keyword evidence="5" id="KW-0469">Meiosis</keyword>
<evidence type="ECO:0000256" key="1">
    <source>
        <dbReference type="ARBA" id="ARBA00004123"/>
    </source>
</evidence>